<keyword evidence="1" id="KW-0472">Membrane</keyword>
<reference evidence="3" key="1">
    <citation type="journal article" date="2015" name="Genome">
        <title>Whole Genome Sequence of the Non-Microcystin-Producing Microcystis aeruginosa Strain NIES-44.</title>
        <authorList>
            <person name="Okano K."/>
            <person name="Miyata N."/>
            <person name="Ozaki Y."/>
        </authorList>
    </citation>
    <scope>NUCLEOTIDE SEQUENCE [LARGE SCALE GENOMIC DNA]</scope>
    <source>
        <strain evidence="3">NIES-44</strain>
    </source>
</reference>
<gene>
    <name evidence="2" type="ORF">N44_00509</name>
</gene>
<dbReference type="Proteomes" id="UP000030321">
    <property type="component" value="Unassembled WGS sequence"/>
</dbReference>
<dbReference type="EMBL" id="BBPA01000019">
    <property type="protein sequence ID" value="GAL92221.1"/>
    <property type="molecule type" value="Genomic_DNA"/>
</dbReference>
<feature type="transmembrane region" description="Helical" evidence="1">
    <location>
        <begin position="14"/>
        <end position="39"/>
    </location>
</feature>
<dbReference type="RefSeq" id="WP_045357938.1">
    <property type="nucleotide sequence ID" value="NZ_BBPA01000019.1"/>
</dbReference>
<proteinExistence type="predicted"/>
<keyword evidence="1" id="KW-0812">Transmembrane</keyword>
<protein>
    <submittedName>
        <fullName evidence="2">Uncharacterized protein</fullName>
    </submittedName>
</protein>
<sequence length="117" mass="13147">MIDFNTLAEFSRNYCVSICAFLVPANLVTTLLTVLFLYFGRPTRQIFPIASLALLFAVTMFFHVATWLMIGVVMAPTFILFGLGLTCFVINFQAISDRQSLEQLLHTGVSRLARSFN</sequence>
<comment type="caution">
    <text evidence="2">The sequence shown here is derived from an EMBL/GenBank/DDBJ whole genome shotgun (WGS) entry which is preliminary data.</text>
</comment>
<feature type="transmembrane region" description="Helical" evidence="1">
    <location>
        <begin position="46"/>
        <end position="64"/>
    </location>
</feature>
<keyword evidence="1" id="KW-1133">Transmembrane helix</keyword>
<evidence type="ECO:0000256" key="1">
    <source>
        <dbReference type="SAM" id="Phobius"/>
    </source>
</evidence>
<organism evidence="2 3">
    <name type="scientific">Microcystis aeruginosa NIES-44</name>
    <dbReference type="NCBI Taxonomy" id="449439"/>
    <lineage>
        <taxon>Bacteria</taxon>
        <taxon>Bacillati</taxon>
        <taxon>Cyanobacteriota</taxon>
        <taxon>Cyanophyceae</taxon>
        <taxon>Oscillatoriophycideae</taxon>
        <taxon>Chroococcales</taxon>
        <taxon>Microcystaceae</taxon>
        <taxon>Microcystis</taxon>
    </lineage>
</organism>
<accession>A0A0A1VSE2</accession>
<feature type="transmembrane region" description="Helical" evidence="1">
    <location>
        <begin position="70"/>
        <end position="92"/>
    </location>
</feature>
<name>A0A0A1VSE2_MICAE</name>
<evidence type="ECO:0000313" key="2">
    <source>
        <dbReference type="EMBL" id="GAL92221.1"/>
    </source>
</evidence>
<evidence type="ECO:0000313" key="3">
    <source>
        <dbReference type="Proteomes" id="UP000030321"/>
    </source>
</evidence>
<dbReference type="AlphaFoldDB" id="A0A0A1VSE2"/>